<proteinExistence type="predicted"/>
<gene>
    <name evidence="11" type="primary">PAT1</name>
</gene>
<dbReference type="Pfam" id="PF13246">
    <property type="entry name" value="Cation_ATPase"/>
    <property type="match status" value="1"/>
</dbReference>
<dbReference type="GO" id="GO:0005524">
    <property type="term" value="F:ATP binding"/>
    <property type="evidence" value="ECO:0007669"/>
    <property type="project" value="UniProtKB-KW"/>
</dbReference>
<dbReference type="Pfam" id="PF00689">
    <property type="entry name" value="Cation_ATPase_C"/>
    <property type="match status" value="1"/>
</dbReference>
<evidence type="ECO:0000256" key="3">
    <source>
        <dbReference type="ARBA" id="ARBA00022692"/>
    </source>
</evidence>
<dbReference type="InterPro" id="IPR018303">
    <property type="entry name" value="ATPase_P-typ_P_site"/>
</dbReference>
<dbReference type="NCBIfam" id="TIGR01494">
    <property type="entry name" value="ATPase_P-type"/>
    <property type="match status" value="2"/>
</dbReference>
<keyword evidence="5" id="KW-0067">ATP-binding</keyword>
<dbReference type="SMART" id="SM00831">
    <property type="entry name" value="Cation_ATPase_N"/>
    <property type="match status" value="1"/>
</dbReference>
<dbReference type="GO" id="GO:1902600">
    <property type="term" value="P:proton transmembrane transport"/>
    <property type="evidence" value="ECO:0007669"/>
    <property type="project" value="TreeGrafter"/>
</dbReference>
<dbReference type="InterPro" id="IPR044492">
    <property type="entry name" value="P_typ_ATPase_HD_dom"/>
</dbReference>
<dbReference type="SUPFAM" id="SSF81665">
    <property type="entry name" value="Calcium ATPase, transmembrane domain M"/>
    <property type="match status" value="2"/>
</dbReference>
<feature type="transmembrane region" description="Helical" evidence="9">
    <location>
        <begin position="895"/>
        <end position="912"/>
    </location>
</feature>
<reference evidence="11" key="2">
    <citation type="submission" date="1999-11" db="EMBL/GenBank/DDBJ databases">
        <authorList>
            <person name="de Souza F.S.J."/>
        </authorList>
    </citation>
    <scope>NUCLEOTIDE SEQUENCE</scope>
</reference>
<feature type="transmembrane region" description="Helical" evidence="9">
    <location>
        <begin position="1000"/>
        <end position="1019"/>
    </location>
</feature>
<dbReference type="SUPFAM" id="SSF81660">
    <property type="entry name" value="Metal cation-transporting ATPase, ATP-binding domain N"/>
    <property type="match status" value="1"/>
</dbReference>
<sequence length="1080" mass="119278">MAKDKQKKATSLALDEHRLTLDEVCARYKTGADAVHPAHSTGLTPDEAARRLAADGPNLMAPPKTKHPLLRYLECLLALFNFLLLVAAAFTYLLYGLDPVSNYANIYTGSILVAVAFLNAFIEYYQVAKSEAALRAFLDMIPAKATAVRGGQLVVVPASDLVKGDVVFVRMGDKMPADVFLFKTADMKVDNASLTGESEPQDRSPVNTHEAALEATNLAFNSTLVVAGEGYGIVVRTGDDTVIGQIANMTQTETKRMSPLTEEIEAFVKFIGSLAVLCAIIFFIIAQLKTNDIGISFNFAVGVLVAWVPEGLPGTVTMLLTIAAKRMAGQQVLVKDLTGVETLGAITLLATDKTGTLTRNQMTVSNVWTHFKTFALVADVRSLQDGEVAFDSSVKGVQDVMNISALCSRARFDKTNVPMDQREIIGDATETGLYRLATQKIRDFDQLADKYPKVLEIPFNSDTKWHMSIHKMAHANGSFTTFIKGAPERVLRICSTILDDNGDTIPLTDEHKIQFNTAYEYMASKGHRVLAFAKFELPGTEYPESHVFDKELKNFPMAGLTFVGLASLEDPPKHGVREAVGNCRRAGIKVVMVTGDHPLTAEAIGRKINLMISDTKEKVAKKAGIPVADVREEDVKAIVIHGEKIDSLTEEDWDIIFSKDEIIFARTSPKHKLQIVKRAQAMGHIVGVTGDGVNDSPALKKADLGIAMNISGSDVSKEAAAMILLDDNFASIINGIREGRLIFFNLKKSLRYVVTHSIPEVLPQLLYVVVPLPVGLNALQIIAIDLGFELFAALSYAYEPPESDTLMKLQPRRPVDTESIEHLRARREFDNRFKSLPANADEVDENDFLRQLTFGERIKRMFSGEYWSKWAFATADGEMLVDWNTLSWSYLEAGIIQYLGAQLAFFVVFYMYKDKDGKSLYITPTDLYTCASNEGWTGKKDCTLGSGLPLSIDDQKESLAQAQSVWFFGIFLMQAWNLFACKCLMTSPFTTHIFKNKSTLLSLLGGLILTVIITYVPGINTAFGCSYNLNPLYLLIPFGVGFVLFLYAGLRHWIKMRFSPIKYNPEPLGLQMHPTRWSAA</sequence>
<dbReference type="GO" id="GO:0030007">
    <property type="term" value="P:intracellular potassium ion homeostasis"/>
    <property type="evidence" value="ECO:0007669"/>
    <property type="project" value="TreeGrafter"/>
</dbReference>
<feature type="transmembrane region" description="Helical" evidence="9">
    <location>
        <begin position="106"/>
        <end position="125"/>
    </location>
</feature>
<dbReference type="Pfam" id="PF00690">
    <property type="entry name" value="Cation_ATPase_N"/>
    <property type="match status" value="1"/>
</dbReference>
<dbReference type="FunFam" id="3.40.50.1000:FF:000083">
    <property type="entry name" value="Sodium/potassium-transporting ATPase subunit alpha"/>
    <property type="match status" value="1"/>
</dbReference>
<dbReference type="Pfam" id="PF00122">
    <property type="entry name" value="E1-E2_ATPase"/>
    <property type="match status" value="1"/>
</dbReference>
<dbReference type="PRINTS" id="PR00121">
    <property type="entry name" value="NAKATPASE"/>
</dbReference>
<feature type="transmembrane region" description="Helical" evidence="9">
    <location>
        <begin position="1031"/>
        <end position="1050"/>
    </location>
</feature>
<keyword evidence="3 9" id="KW-0812">Transmembrane</keyword>
<comment type="subcellular location">
    <subcellularLocation>
        <location evidence="1">Cell membrane</location>
        <topology evidence="1">Multi-pass membrane protein</topology>
    </subcellularLocation>
</comment>
<evidence type="ECO:0000259" key="10">
    <source>
        <dbReference type="SMART" id="SM00831"/>
    </source>
</evidence>
<dbReference type="SFLD" id="SFLDS00003">
    <property type="entry name" value="Haloacid_Dehalogenase"/>
    <property type="match status" value="1"/>
</dbReference>
<dbReference type="Gene3D" id="1.20.1110.10">
    <property type="entry name" value="Calcium-transporting ATPase, transmembrane domain"/>
    <property type="match status" value="2"/>
</dbReference>
<organism evidence="11">
    <name type="scientific">Blastocladiella emersonii</name>
    <name type="common">Aquatic fungus</name>
    <dbReference type="NCBI Taxonomy" id="4808"/>
    <lineage>
        <taxon>Eukaryota</taxon>
        <taxon>Fungi</taxon>
        <taxon>Fungi incertae sedis</taxon>
        <taxon>Blastocladiomycota</taxon>
        <taxon>Blastocladiomycetes</taxon>
        <taxon>Blastocladiales</taxon>
        <taxon>Blastocladiaceae</taxon>
        <taxon>Blastocladiella</taxon>
    </lineage>
</organism>
<dbReference type="Gene3D" id="3.40.50.1000">
    <property type="entry name" value="HAD superfamily/HAD-like"/>
    <property type="match status" value="1"/>
</dbReference>
<evidence type="ECO:0000256" key="6">
    <source>
        <dbReference type="ARBA" id="ARBA00022967"/>
    </source>
</evidence>
<dbReference type="GO" id="GO:0005886">
    <property type="term" value="C:plasma membrane"/>
    <property type="evidence" value="ECO:0007669"/>
    <property type="project" value="UniProtKB-SubCell"/>
</dbReference>
<evidence type="ECO:0000256" key="2">
    <source>
        <dbReference type="ARBA" id="ARBA00022475"/>
    </source>
</evidence>
<dbReference type="InterPro" id="IPR023299">
    <property type="entry name" value="ATPase_P-typ_cyto_dom_N"/>
</dbReference>
<evidence type="ECO:0000256" key="8">
    <source>
        <dbReference type="ARBA" id="ARBA00023136"/>
    </source>
</evidence>
<dbReference type="GO" id="GO:0016887">
    <property type="term" value="F:ATP hydrolysis activity"/>
    <property type="evidence" value="ECO:0007669"/>
    <property type="project" value="InterPro"/>
</dbReference>
<dbReference type="InterPro" id="IPR023214">
    <property type="entry name" value="HAD_sf"/>
</dbReference>
<dbReference type="Gene3D" id="2.70.150.10">
    <property type="entry name" value="Calcium-transporting ATPase, cytoplasmic transduction domain A"/>
    <property type="match status" value="1"/>
</dbReference>
<dbReference type="AlphaFoldDB" id="O43134"/>
<dbReference type="FunFam" id="3.40.1110.10:FF:000061">
    <property type="entry name" value="Potassium-transporting ATPase alpha chain 1"/>
    <property type="match status" value="1"/>
</dbReference>
<dbReference type="InterPro" id="IPR004014">
    <property type="entry name" value="ATPase_P-typ_cation-transptr_N"/>
</dbReference>
<dbReference type="SUPFAM" id="SSF81653">
    <property type="entry name" value="Calcium ATPase, transduction domain A"/>
    <property type="match status" value="1"/>
</dbReference>
<dbReference type="InterPro" id="IPR023298">
    <property type="entry name" value="ATPase_P-typ_TM_dom_sf"/>
</dbReference>
<dbReference type="PRINTS" id="PR00119">
    <property type="entry name" value="CATATPASE"/>
</dbReference>
<evidence type="ECO:0000256" key="1">
    <source>
        <dbReference type="ARBA" id="ARBA00004651"/>
    </source>
</evidence>
<evidence type="ECO:0000256" key="4">
    <source>
        <dbReference type="ARBA" id="ARBA00022741"/>
    </source>
</evidence>
<dbReference type="PANTHER" id="PTHR43294:SF21">
    <property type="entry name" value="CATION TRANSPORTING ATPASE"/>
    <property type="match status" value="1"/>
</dbReference>
<feature type="transmembrane region" description="Helical" evidence="9">
    <location>
        <begin position="959"/>
        <end position="979"/>
    </location>
</feature>
<dbReference type="EMBL" id="AJ001045">
    <property type="protein sequence ID" value="CAA04499.2"/>
    <property type="molecule type" value="Genomic_DNA"/>
</dbReference>
<feature type="domain" description="Cation-transporting P-type ATPase N-terminal" evidence="10">
    <location>
        <begin position="15"/>
        <end position="96"/>
    </location>
</feature>
<dbReference type="InterPro" id="IPR050510">
    <property type="entry name" value="Cation_transp_ATPase_P-type"/>
</dbReference>
<dbReference type="Gene3D" id="3.40.1110.10">
    <property type="entry name" value="Calcium-transporting ATPase, cytoplasmic domain N"/>
    <property type="match status" value="1"/>
</dbReference>
<evidence type="ECO:0000256" key="5">
    <source>
        <dbReference type="ARBA" id="ARBA00022840"/>
    </source>
</evidence>
<dbReference type="SFLD" id="SFLDG00002">
    <property type="entry name" value="C1.7:_P-type_atpase_like"/>
    <property type="match status" value="1"/>
</dbReference>
<dbReference type="SUPFAM" id="SSF56784">
    <property type="entry name" value="HAD-like"/>
    <property type="match status" value="1"/>
</dbReference>
<accession>O43134</accession>
<dbReference type="PANTHER" id="PTHR43294">
    <property type="entry name" value="SODIUM/POTASSIUM-TRANSPORTING ATPASE SUBUNIT ALPHA"/>
    <property type="match status" value="1"/>
</dbReference>
<dbReference type="GO" id="GO:1990573">
    <property type="term" value="P:potassium ion import across plasma membrane"/>
    <property type="evidence" value="ECO:0007669"/>
    <property type="project" value="TreeGrafter"/>
</dbReference>
<reference evidence="11" key="1">
    <citation type="journal article" date="1998" name="Biochim. Biophys. Acta">
        <title>A P-type ATPase from the aquatic fungus Blastocladiella emersonii similar to animal Na,K-ATPases.</title>
        <authorList>
            <person name="de Souza F.S."/>
            <person name="Gomes S.L."/>
        </authorList>
    </citation>
    <scope>NUCLEOTIDE SEQUENCE</scope>
</reference>
<keyword evidence="6" id="KW-1278">Translocase</keyword>
<feature type="transmembrane region" description="Helical" evidence="9">
    <location>
        <begin position="266"/>
        <end position="285"/>
    </location>
</feature>
<protein>
    <submittedName>
        <fullName evidence="11">P-type cation-transporting ATPase</fullName>
    </submittedName>
</protein>
<dbReference type="SFLD" id="SFLDF00027">
    <property type="entry name" value="p-type_atpase"/>
    <property type="match status" value="1"/>
</dbReference>
<dbReference type="InterPro" id="IPR059000">
    <property type="entry name" value="ATPase_P-type_domA"/>
</dbReference>
<evidence type="ECO:0000313" key="11">
    <source>
        <dbReference type="EMBL" id="CAA04499.2"/>
    </source>
</evidence>
<feature type="transmembrane region" description="Helical" evidence="9">
    <location>
        <begin position="69"/>
        <end position="94"/>
    </location>
</feature>
<dbReference type="PROSITE" id="PS00154">
    <property type="entry name" value="ATPASE_E1_E2"/>
    <property type="match status" value="1"/>
</dbReference>
<dbReference type="InterPro" id="IPR036412">
    <property type="entry name" value="HAD-like_sf"/>
</dbReference>
<dbReference type="InterPro" id="IPR008250">
    <property type="entry name" value="ATPase_P-typ_transduc_dom_A_sf"/>
</dbReference>
<name>O43134_BLAEM</name>
<keyword evidence="8 9" id="KW-0472">Membrane</keyword>
<feature type="transmembrane region" description="Helical" evidence="9">
    <location>
        <begin position="297"/>
        <end position="323"/>
    </location>
</feature>
<evidence type="ECO:0000256" key="7">
    <source>
        <dbReference type="ARBA" id="ARBA00022989"/>
    </source>
</evidence>
<dbReference type="InterPro" id="IPR001757">
    <property type="entry name" value="P_typ_ATPase"/>
</dbReference>
<dbReference type="GO" id="GO:0006883">
    <property type="term" value="P:intracellular sodium ion homeostasis"/>
    <property type="evidence" value="ECO:0007669"/>
    <property type="project" value="TreeGrafter"/>
</dbReference>
<dbReference type="PIR" id="T43025">
    <property type="entry name" value="T43025"/>
</dbReference>
<dbReference type="GO" id="GO:0036376">
    <property type="term" value="P:sodium ion export across plasma membrane"/>
    <property type="evidence" value="ECO:0007669"/>
    <property type="project" value="TreeGrafter"/>
</dbReference>
<keyword evidence="4" id="KW-0547">Nucleotide-binding</keyword>
<evidence type="ECO:0000256" key="9">
    <source>
        <dbReference type="SAM" id="Phobius"/>
    </source>
</evidence>
<dbReference type="InterPro" id="IPR006068">
    <property type="entry name" value="ATPase_P-typ_cation-transptr_C"/>
</dbReference>
<keyword evidence="2" id="KW-1003">Cell membrane</keyword>
<dbReference type="GO" id="GO:0005391">
    <property type="term" value="F:P-type sodium:potassium-exchanging transporter activity"/>
    <property type="evidence" value="ECO:0007669"/>
    <property type="project" value="TreeGrafter"/>
</dbReference>
<keyword evidence="7 9" id="KW-1133">Transmembrane helix</keyword>